<organism evidence="2">
    <name type="scientific">marine sediment metagenome</name>
    <dbReference type="NCBI Taxonomy" id="412755"/>
    <lineage>
        <taxon>unclassified sequences</taxon>
        <taxon>metagenomes</taxon>
        <taxon>ecological metagenomes</taxon>
    </lineage>
</organism>
<evidence type="ECO:0000313" key="2">
    <source>
        <dbReference type="EMBL" id="KKM66828.1"/>
    </source>
</evidence>
<dbReference type="EMBL" id="LAZR01010459">
    <property type="protein sequence ID" value="KKM66828.1"/>
    <property type="molecule type" value="Genomic_DNA"/>
</dbReference>
<protein>
    <recommendedName>
        <fullName evidence="1">Response regulatory domain-containing protein</fullName>
    </recommendedName>
</protein>
<accession>A0A0F9JBB9</accession>
<feature type="domain" description="Response regulatory" evidence="1">
    <location>
        <begin position="5"/>
        <end position="59"/>
    </location>
</feature>
<evidence type="ECO:0000259" key="1">
    <source>
        <dbReference type="PROSITE" id="PS50110"/>
    </source>
</evidence>
<dbReference type="AlphaFoldDB" id="A0A0F9JBB9"/>
<gene>
    <name evidence="2" type="ORF">LCGC14_1477300</name>
</gene>
<sequence length="59" mass="7089">MKKKKIYIIEDDEKYIEFYIALFDQMENIEPFFENTGDKGLEMIKSGEPDLCIIDYYLP</sequence>
<dbReference type="GO" id="GO:0000160">
    <property type="term" value="P:phosphorelay signal transduction system"/>
    <property type="evidence" value="ECO:0007669"/>
    <property type="project" value="InterPro"/>
</dbReference>
<comment type="caution">
    <text evidence="2">The sequence shown here is derived from an EMBL/GenBank/DDBJ whole genome shotgun (WGS) entry which is preliminary data.</text>
</comment>
<name>A0A0F9JBB9_9ZZZZ</name>
<dbReference type="InterPro" id="IPR001789">
    <property type="entry name" value="Sig_transdc_resp-reg_receiver"/>
</dbReference>
<dbReference type="Gene3D" id="3.40.50.2300">
    <property type="match status" value="1"/>
</dbReference>
<proteinExistence type="predicted"/>
<dbReference type="SUPFAM" id="SSF52172">
    <property type="entry name" value="CheY-like"/>
    <property type="match status" value="1"/>
</dbReference>
<dbReference type="PROSITE" id="PS50110">
    <property type="entry name" value="RESPONSE_REGULATORY"/>
    <property type="match status" value="1"/>
</dbReference>
<feature type="non-terminal residue" evidence="2">
    <location>
        <position position="59"/>
    </location>
</feature>
<dbReference type="InterPro" id="IPR011006">
    <property type="entry name" value="CheY-like_superfamily"/>
</dbReference>
<reference evidence="2" key="1">
    <citation type="journal article" date="2015" name="Nature">
        <title>Complex archaea that bridge the gap between prokaryotes and eukaryotes.</title>
        <authorList>
            <person name="Spang A."/>
            <person name="Saw J.H."/>
            <person name="Jorgensen S.L."/>
            <person name="Zaremba-Niedzwiedzka K."/>
            <person name="Martijn J."/>
            <person name="Lind A.E."/>
            <person name="van Eijk R."/>
            <person name="Schleper C."/>
            <person name="Guy L."/>
            <person name="Ettema T.J."/>
        </authorList>
    </citation>
    <scope>NUCLEOTIDE SEQUENCE</scope>
</reference>